<dbReference type="Pfam" id="PF01136">
    <property type="entry name" value="Peptidase_U32"/>
    <property type="match status" value="1"/>
</dbReference>
<dbReference type="AlphaFoldDB" id="A0A9E2KWF1"/>
<keyword evidence="1" id="KW-0645">Protease</keyword>
<dbReference type="PANTHER" id="PTHR30217">
    <property type="entry name" value="PEPTIDASE U32 FAMILY"/>
    <property type="match status" value="1"/>
</dbReference>
<name>A0A9E2KWF1_9BACT</name>
<dbReference type="GO" id="GO:0006508">
    <property type="term" value="P:proteolysis"/>
    <property type="evidence" value="ECO:0007669"/>
    <property type="project" value="UniProtKB-KW"/>
</dbReference>
<evidence type="ECO:0000313" key="5">
    <source>
        <dbReference type="Proteomes" id="UP000824247"/>
    </source>
</evidence>
<sequence length="314" mass="37218">MEIITTPFNFNEAIELVNENADIILLTNSDFGLRNNYNCTNDELLKIFEYHTKKKSTSKIWININAFFFEQDIEKLEKYLNFLNIHINQIDRIVFNDFAVNQICFEQGYKFKLHYDPSTLVTSYGQFDFYIENNINSVSLSNELFLPEVITILKNKPKDFEIAIQVHGYVFIMHSRWNLISNFKNYVEDNNDEYIKQKVYYIKELNRKFTNIIYEDKHGSHMLSGYELCLLNYIKQLNDLGLNYIKIDDIYQTENYSLNIYKIYKNAISSIKNNCFNLEQINNDIEECKKYSKNKILSSGFIGGIGDILNYEKK</sequence>
<dbReference type="InterPro" id="IPR051454">
    <property type="entry name" value="RNA/ubiquinone_mod_enzymes"/>
</dbReference>
<reference evidence="4" key="2">
    <citation type="submission" date="2021-04" db="EMBL/GenBank/DDBJ databases">
        <authorList>
            <person name="Gilroy R."/>
        </authorList>
    </citation>
    <scope>NUCLEOTIDE SEQUENCE</scope>
    <source>
        <strain evidence="4">A5-1222</strain>
    </source>
</reference>
<comment type="similarity">
    <text evidence="3">Belongs to the peptidase U32 family.</text>
</comment>
<dbReference type="GO" id="GO:0008233">
    <property type="term" value="F:peptidase activity"/>
    <property type="evidence" value="ECO:0007669"/>
    <property type="project" value="UniProtKB-KW"/>
</dbReference>
<dbReference type="PANTHER" id="PTHR30217:SF6">
    <property type="entry name" value="TRNA HYDROXYLATION PROTEIN P"/>
    <property type="match status" value="1"/>
</dbReference>
<accession>A0A9E2KWF1</accession>
<protein>
    <submittedName>
        <fullName evidence="4">U32 family peptidase</fullName>
    </submittedName>
</protein>
<reference evidence="4" key="1">
    <citation type="journal article" date="2021" name="PeerJ">
        <title>Extensive microbial diversity within the chicken gut microbiome revealed by metagenomics and culture.</title>
        <authorList>
            <person name="Gilroy R."/>
            <person name="Ravi A."/>
            <person name="Getino M."/>
            <person name="Pursley I."/>
            <person name="Horton D.L."/>
            <person name="Alikhan N.F."/>
            <person name="Baker D."/>
            <person name="Gharbi K."/>
            <person name="Hall N."/>
            <person name="Watson M."/>
            <person name="Adriaenssens E.M."/>
            <person name="Foster-Nyarko E."/>
            <person name="Jarju S."/>
            <person name="Secka A."/>
            <person name="Antonio M."/>
            <person name="Oren A."/>
            <person name="Chaudhuri R.R."/>
            <person name="La Ragione R."/>
            <person name="Hildebrand F."/>
            <person name="Pallen M.J."/>
        </authorList>
    </citation>
    <scope>NUCLEOTIDE SEQUENCE</scope>
    <source>
        <strain evidence="4">A5-1222</strain>
    </source>
</reference>
<evidence type="ECO:0000256" key="2">
    <source>
        <dbReference type="ARBA" id="ARBA00022801"/>
    </source>
</evidence>
<evidence type="ECO:0000256" key="3">
    <source>
        <dbReference type="ARBA" id="ARBA00038374"/>
    </source>
</evidence>
<evidence type="ECO:0000313" key="4">
    <source>
        <dbReference type="EMBL" id="MBU3830670.1"/>
    </source>
</evidence>
<dbReference type="EMBL" id="JAHLFM010000012">
    <property type="protein sequence ID" value="MBU3830670.1"/>
    <property type="molecule type" value="Genomic_DNA"/>
</dbReference>
<keyword evidence="2" id="KW-0378">Hydrolase</keyword>
<organism evidence="4 5">
    <name type="scientific">Candidatus Ureaplasma intestinipullorum</name>
    <dbReference type="NCBI Taxonomy" id="2838770"/>
    <lineage>
        <taxon>Bacteria</taxon>
        <taxon>Bacillati</taxon>
        <taxon>Mycoplasmatota</taxon>
        <taxon>Mycoplasmoidales</taxon>
        <taxon>Mycoplasmoidaceae</taxon>
        <taxon>Ureaplasma</taxon>
    </lineage>
</organism>
<gene>
    <name evidence="4" type="ORF">H9897_00705</name>
</gene>
<dbReference type="Proteomes" id="UP000824247">
    <property type="component" value="Unassembled WGS sequence"/>
</dbReference>
<evidence type="ECO:0000256" key="1">
    <source>
        <dbReference type="ARBA" id="ARBA00022670"/>
    </source>
</evidence>
<proteinExistence type="inferred from homology"/>
<comment type="caution">
    <text evidence="4">The sequence shown here is derived from an EMBL/GenBank/DDBJ whole genome shotgun (WGS) entry which is preliminary data.</text>
</comment>
<dbReference type="InterPro" id="IPR001539">
    <property type="entry name" value="Peptidase_U32"/>
</dbReference>